<dbReference type="Pfam" id="PF15227">
    <property type="entry name" value="zf-C3HC4_4"/>
    <property type="match status" value="1"/>
</dbReference>
<dbReference type="InterPro" id="IPR003877">
    <property type="entry name" value="SPRY_dom"/>
</dbReference>
<feature type="region of interest" description="Disordered" evidence="5">
    <location>
        <begin position="272"/>
        <end position="296"/>
    </location>
</feature>
<dbReference type="FunFam" id="2.60.120.920:FF:000004">
    <property type="entry name" value="Butyrophilin subfamily 1 member A1"/>
    <property type="match status" value="1"/>
</dbReference>
<dbReference type="InterPro" id="IPR001870">
    <property type="entry name" value="B30.2/SPRY"/>
</dbReference>
<feature type="domain" description="B30.2/SPRY" evidence="7">
    <location>
        <begin position="78"/>
        <end position="273"/>
    </location>
</feature>
<dbReference type="SMART" id="SM00449">
    <property type="entry name" value="SPRY"/>
    <property type="match status" value="1"/>
</dbReference>
<proteinExistence type="predicted"/>
<dbReference type="PRINTS" id="PR01407">
    <property type="entry name" value="BUTYPHLNCDUF"/>
</dbReference>
<dbReference type="Gene3D" id="2.60.120.920">
    <property type="match status" value="1"/>
</dbReference>
<reference evidence="8" key="1">
    <citation type="submission" date="2019-04" db="EMBL/GenBank/DDBJ databases">
        <authorList>
            <person name="Alioto T."/>
            <person name="Alioto T."/>
        </authorList>
    </citation>
    <scope>NUCLEOTIDE SEQUENCE [LARGE SCALE GENOMIC DNA]</scope>
</reference>
<evidence type="ECO:0000256" key="2">
    <source>
        <dbReference type="ARBA" id="ARBA00022771"/>
    </source>
</evidence>
<evidence type="ECO:0000313" key="9">
    <source>
        <dbReference type="Proteomes" id="UP000335636"/>
    </source>
</evidence>
<dbReference type="PROSITE" id="PS50089">
    <property type="entry name" value="ZF_RING_2"/>
    <property type="match status" value="1"/>
</dbReference>
<keyword evidence="1" id="KW-0479">Metal-binding</keyword>
<dbReference type="Gene3D" id="3.30.40.10">
    <property type="entry name" value="Zinc/RING finger domain, C3HC4 (zinc finger)"/>
    <property type="match status" value="1"/>
</dbReference>
<evidence type="ECO:0000259" key="7">
    <source>
        <dbReference type="PROSITE" id="PS50188"/>
    </source>
</evidence>
<accession>A0A5E4CGL0</accession>
<dbReference type="PROSITE" id="PS50188">
    <property type="entry name" value="B302_SPRY"/>
    <property type="match status" value="1"/>
</dbReference>
<keyword evidence="2 4" id="KW-0863">Zinc-finger</keyword>
<evidence type="ECO:0000256" key="4">
    <source>
        <dbReference type="PROSITE-ProRule" id="PRU00175"/>
    </source>
</evidence>
<dbReference type="SUPFAM" id="SSF57850">
    <property type="entry name" value="RING/U-box"/>
    <property type="match status" value="1"/>
</dbReference>
<dbReference type="InterPro" id="IPR001841">
    <property type="entry name" value="Znf_RING"/>
</dbReference>
<comment type="caution">
    <text evidence="8">The sequence shown here is derived from an EMBL/GenBank/DDBJ whole genome shotgun (WGS) entry which is preliminary data.</text>
</comment>
<evidence type="ECO:0000256" key="3">
    <source>
        <dbReference type="ARBA" id="ARBA00022833"/>
    </source>
</evidence>
<dbReference type="GO" id="GO:0008270">
    <property type="term" value="F:zinc ion binding"/>
    <property type="evidence" value="ECO:0007669"/>
    <property type="project" value="UniProtKB-KW"/>
</dbReference>
<dbReference type="InterPro" id="IPR013320">
    <property type="entry name" value="ConA-like_dom_sf"/>
</dbReference>
<dbReference type="EMBL" id="CABDUW010001252">
    <property type="protein sequence ID" value="VTJ80021.1"/>
    <property type="molecule type" value="Genomic_DNA"/>
</dbReference>
<dbReference type="SMART" id="SM00184">
    <property type="entry name" value="RING"/>
    <property type="match status" value="1"/>
</dbReference>
<organism evidence="8 9">
    <name type="scientific">Marmota monax</name>
    <name type="common">Woodchuck</name>
    <dbReference type="NCBI Taxonomy" id="9995"/>
    <lineage>
        <taxon>Eukaryota</taxon>
        <taxon>Metazoa</taxon>
        <taxon>Chordata</taxon>
        <taxon>Craniata</taxon>
        <taxon>Vertebrata</taxon>
        <taxon>Euteleostomi</taxon>
        <taxon>Mammalia</taxon>
        <taxon>Eutheria</taxon>
        <taxon>Euarchontoglires</taxon>
        <taxon>Glires</taxon>
        <taxon>Rodentia</taxon>
        <taxon>Sciuromorpha</taxon>
        <taxon>Sciuridae</taxon>
        <taxon>Xerinae</taxon>
        <taxon>Marmotini</taxon>
        <taxon>Marmota</taxon>
    </lineage>
</organism>
<dbReference type="SUPFAM" id="SSF49899">
    <property type="entry name" value="Concanavalin A-like lectins/glucanases"/>
    <property type="match status" value="1"/>
</dbReference>
<dbReference type="Pfam" id="PF13765">
    <property type="entry name" value="PRY"/>
    <property type="match status" value="1"/>
</dbReference>
<dbReference type="InterPro" id="IPR006574">
    <property type="entry name" value="PRY"/>
</dbReference>
<dbReference type="InterPro" id="IPR022723">
    <property type="entry name" value="RDM_domain_RFPL"/>
</dbReference>
<dbReference type="AlphaFoldDB" id="A0A5E4CGL0"/>
<evidence type="ECO:0008006" key="10">
    <source>
        <dbReference type="Google" id="ProtNLM"/>
    </source>
</evidence>
<keyword evidence="3" id="KW-0862">Zinc</keyword>
<protein>
    <recommendedName>
        <fullName evidence="10">RING-type domain-containing protein</fullName>
    </recommendedName>
</protein>
<evidence type="ECO:0000256" key="5">
    <source>
        <dbReference type="SAM" id="MobiDB-lite"/>
    </source>
</evidence>
<dbReference type="Pfam" id="PF11002">
    <property type="entry name" value="RDM"/>
    <property type="match status" value="1"/>
</dbReference>
<dbReference type="InterPro" id="IPR003879">
    <property type="entry name" value="Butyrophylin_SPRY"/>
</dbReference>
<dbReference type="InterPro" id="IPR050143">
    <property type="entry name" value="TRIM/RBCC"/>
</dbReference>
<dbReference type="InterPro" id="IPR043136">
    <property type="entry name" value="B30.2/SPRY_sf"/>
</dbReference>
<evidence type="ECO:0000313" key="8">
    <source>
        <dbReference type="EMBL" id="VTJ80021.1"/>
    </source>
</evidence>
<keyword evidence="9" id="KW-1185">Reference proteome</keyword>
<dbReference type="Pfam" id="PF00622">
    <property type="entry name" value="SPRY"/>
    <property type="match status" value="1"/>
</dbReference>
<name>A0A5E4CGL0_MARMO</name>
<feature type="domain" description="RING-type" evidence="6">
    <location>
        <begin position="11"/>
        <end position="53"/>
    </location>
</feature>
<dbReference type="InterPro" id="IPR013083">
    <property type="entry name" value="Znf_RING/FYVE/PHD"/>
</dbReference>
<sequence>MAQHLREACTCPVCFGHLETPMSLECGYVCCQRCLDSLWKEPLAEGLLCPQCSILSEKDSIVHHVQLDRIVSKIKKLEPRLRAILQLNPRIKKFQVDVTLDVDTAHRHLAISPDLRSVRYARSAQRGSSGAQRFDVSACVLGSPRLESGRSYWEVDVGTSREWDVGVCADAASRRGPLQLSTEHGFWTVGLRLGQIFAACTEPMTELRLLPRLRRLGILLDAELGVLTFCDVADGGHIFTFTGITARPLRPFFSPANTLPDDRGILRICPVPSRSPPLGPPRQPPGGPVCTTEPPAWEPEHKAQWCAGQVPGGELLPS</sequence>
<dbReference type="PANTHER" id="PTHR24103">
    <property type="entry name" value="E3 UBIQUITIN-PROTEIN LIGASE TRIM"/>
    <property type="match status" value="1"/>
</dbReference>
<evidence type="ECO:0000259" key="6">
    <source>
        <dbReference type="PROSITE" id="PS50089"/>
    </source>
</evidence>
<gene>
    <name evidence="8" type="ORF">MONAX_5E037867</name>
</gene>
<dbReference type="Proteomes" id="UP000335636">
    <property type="component" value="Unassembled WGS sequence"/>
</dbReference>
<dbReference type="SMART" id="SM00589">
    <property type="entry name" value="PRY"/>
    <property type="match status" value="1"/>
</dbReference>
<evidence type="ECO:0000256" key="1">
    <source>
        <dbReference type="ARBA" id="ARBA00022723"/>
    </source>
</evidence>
<feature type="compositionally biased region" description="Pro residues" evidence="5">
    <location>
        <begin position="273"/>
        <end position="287"/>
    </location>
</feature>